<feature type="compositionally biased region" description="Basic and acidic residues" evidence="1">
    <location>
        <begin position="532"/>
        <end position="542"/>
    </location>
</feature>
<sequence>MASIPDYSEAQKTHCYHKYWPKLFESYFEAFPPPEPTADDTTDTASENESDSEPPLDSAEEEVFAKSAAGKRKQKADNYKSVKRAKKRNTKVSAEKLTSKDDGLGCDAPSLRTRGQGSASDIGQAAQVIYAMALPADPKGIKKKGRISARNVRAARVQTPRRPPHTEHIEKDEFKGPAVNIIRQIARQMLEVEDEETRGIVTAAMDAQRVAHAEEDKDKEGDEKDDKPTPEQYQKAIDSFPPYIDNLLQEVTKHTGFCATLIMGGPIPAHNGAISTVSYHMGNNPFGSTFGTAHRSYNSDVIGPYTDFLRTIYSLETRSARALNAPPLGHALTALSAEGLHTLDPHETTPSITVPHELSPSAALLDIVPSPSTSSAPRPATPNTIHPSPRHHRIALHGPPPAADREVASPPPATQIGYKAALKARAEAEAPAASPVNTERPAVNTKELAATAEPPPRPKPRPLRKKPEVLAASSVNAEEPAVSTEELAATAEPRPRPKPRPLKKKPNALTAPPVNTEEPAVNTEEPAATAESHSRSESHPLKETQVPVESGVTEPVVAFNPSVHQPSPPTITLPIAVVGPQGRPRRELHMTAAAEILAEEKKAKAAALTASAAKRAARAIANGSVAAKETQPKKRKPAGPKSKRSKD</sequence>
<dbReference type="Proteomes" id="UP000076532">
    <property type="component" value="Unassembled WGS sequence"/>
</dbReference>
<evidence type="ECO:0000256" key="1">
    <source>
        <dbReference type="SAM" id="MobiDB-lite"/>
    </source>
</evidence>
<reference evidence="2 3" key="1">
    <citation type="journal article" date="2016" name="Mol. Biol. Evol.">
        <title>Comparative Genomics of Early-Diverging Mushroom-Forming Fungi Provides Insights into the Origins of Lignocellulose Decay Capabilities.</title>
        <authorList>
            <person name="Nagy L.G."/>
            <person name="Riley R."/>
            <person name="Tritt A."/>
            <person name="Adam C."/>
            <person name="Daum C."/>
            <person name="Floudas D."/>
            <person name="Sun H."/>
            <person name="Yadav J.S."/>
            <person name="Pangilinan J."/>
            <person name="Larsson K.H."/>
            <person name="Matsuura K."/>
            <person name="Barry K."/>
            <person name="Labutti K."/>
            <person name="Kuo R."/>
            <person name="Ohm R.A."/>
            <person name="Bhattacharya S.S."/>
            <person name="Shirouzu T."/>
            <person name="Yoshinaga Y."/>
            <person name="Martin F.M."/>
            <person name="Grigoriev I.V."/>
            <person name="Hibbett D.S."/>
        </authorList>
    </citation>
    <scope>NUCLEOTIDE SEQUENCE [LARGE SCALE GENOMIC DNA]</scope>
    <source>
        <strain evidence="2 3">CBS 109695</strain>
    </source>
</reference>
<feature type="region of interest" description="Disordered" evidence="1">
    <location>
        <begin position="30"/>
        <end position="119"/>
    </location>
</feature>
<feature type="compositionally biased region" description="Acidic residues" evidence="1">
    <location>
        <begin position="37"/>
        <end position="62"/>
    </location>
</feature>
<feature type="compositionally biased region" description="Basic and acidic residues" evidence="1">
    <location>
        <begin position="93"/>
        <end position="103"/>
    </location>
</feature>
<name>A0A166JKW5_9AGAM</name>
<protein>
    <submittedName>
        <fullName evidence="2">Uncharacterized protein</fullName>
    </submittedName>
</protein>
<feature type="region of interest" description="Disordered" evidence="1">
    <location>
        <begin position="616"/>
        <end position="647"/>
    </location>
</feature>
<proteinExistence type="predicted"/>
<organism evidence="2 3">
    <name type="scientific">Athelia psychrophila</name>
    <dbReference type="NCBI Taxonomy" id="1759441"/>
    <lineage>
        <taxon>Eukaryota</taxon>
        <taxon>Fungi</taxon>
        <taxon>Dikarya</taxon>
        <taxon>Basidiomycota</taxon>
        <taxon>Agaricomycotina</taxon>
        <taxon>Agaricomycetes</taxon>
        <taxon>Agaricomycetidae</taxon>
        <taxon>Atheliales</taxon>
        <taxon>Atheliaceae</taxon>
        <taxon>Athelia</taxon>
    </lineage>
</organism>
<feature type="compositionally biased region" description="Basic and acidic residues" evidence="1">
    <location>
        <begin position="209"/>
        <end position="229"/>
    </location>
</feature>
<feature type="region of interest" description="Disordered" evidence="1">
    <location>
        <begin position="429"/>
        <end position="550"/>
    </location>
</feature>
<evidence type="ECO:0000313" key="3">
    <source>
        <dbReference type="Proteomes" id="UP000076532"/>
    </source>
</evidence>
<gene>
    <name evidence="2" type="ORF">FIBSPDRAFT_954154</name>
</gene>
<feature type="compositionally biased region" description="Basic residues" evidence="1">
    <location>
        <begin position="81"/>
        <end position="90"/>
    </location>
</feature>
<keyword evidence="3" id="KW-1185">Reference proteome</keyword>
<feature type="compositionally biased region" description="Low complexity" evidence="1">
    <location>
        <begin position="369"/>
        <end position="382"/>
    </location>
</feature>
<evidence type="ECO:0000313" key="2">
    <source>
        <dbReference type="EMBL" id="KZP20974.1"/>
    </source>
</evidence>
<feature type="compositionally biased region" description="Basic residues" evidence="1">
    <location>
        <begin position="633"/>
        <end position="647"/>
    </location>
</feature>
<dbReference type="STRING" id="436010.A0A166JKW5"/>
<feature type="region of interest" description="Disordered" evidence="1">
    <location>
        <begin position="367"/>
        <end position="413"/>
    </location>
</feature>
<dbReference type="EMBL" id="KV417551">
    <property type="protein sequence ID" value="KZP20974.1"/>
    <property type="molecule type" value="Genomic_DNA"/>
</dbReference>
<feature type="compositionally biased region" description="Basic residues" evidence="1">
    <location>
        <begin position="496"/>
        <end position="506"/>
    </location>
</feature>
<feature type="region of interest" description="Disordered" evidence="1">
    <location>
        <begin position="205"/>
        <end position="233"/>
    </location>
</feature>
<dbReference type="OrthoDB" id="3033067at2759"/>
<accession>A0A166JKW5</accession>
<dbReference type="AlphaFoldDB" id="A0A166JKW5"/>